<keyword evidence="1" id="KW-0472">Membrane</keyword>
<reference evidence="2" key="1">
    <citation type="submission" date="2022-03" db="EMBL/GenBank/DDBJ databases">
        <authorList>
            <person name="Sayadi A."/>
        </authorList>
    </citation>
    <scope>NUCLEOTIDE SEQUENCE</scope>
</reference>
<dbReference type="EMBL" id="CAKOFQ010007101">
    <property type="protein sequence ID" value="CAH1990914.1"/>
    <property type="molecule type" value="Genomic_DNA"/>
</dbReference>
<feature type="transmembrane region" description="Helical" evidence="1">
    <location>
        <begin position="94"/>
        <end position="116"/>
    </location>
</feature>
<gene>
    <name evidence="2" type="ORF">ACAOBT_LOCUS19952</name>
</gene>
<accession>A0A9P0L9K3</accession>
<evidence type="ECO:0000256" key="1">
    <source>
        <dbReference type="SAM" id="Phobius"/>
    </source>
</evidence>
<sequence length="120" mass="13382">MDELKIANEFCPYLSDVGVKLAKKAKLFALATVGELFYREANKATSICYDNINELDTIIQPGWDVVKDQLIALVQQVRDRNPKIAASSCFDVRLGMMGFVVASVTSYIIVAVQFMLQQNT</sequence>
<evidence type="ECO:0000313" key="3">
    <source>
        <dbReference type="Proteomes" id="UP001152888"/>
    </source>
</evidence>
<dbReference type="OrthoDB" id="6769782at2759"/>
<evidence type="ECO:0000313" key="2">
    <source>
        <dbReference type="EMBL" id="CAH1990914.1"/>
    </source>
</evidence>
<dbReference type="AlphaFoldDB" id="A0A9P0L9K3"/>
<comment type="caution">
    <text evidence="2">The sequence shown here is derived from an EMBL/GenBank/DDBJ whole genome shotgun (WGS) entry which is preliminary data.</text>
</comment>
<keyword evidence="1" id="KW-1133">Transmembrane helix</keyword>
<name>A0A9P0L9K3_ACAOB</name>
<keyword evidence="3" id="KW-1185">Reference proteome</keyword>
<dbReference type="Proteomes" id="UP001152888">
    <property type="component" value="Unassembled WGS sequence"/>
</dbReference>
<organism evidence="2 3">
    <name type="scientific">Acanthoscelides obtectus</name>
    <name type="common">Bean weevil</name>
    <name type="synonym">Bruchus obtectus</name>
    <dbReference type="NCBI Taxonomy" id="200917"/>
    <lineage>
        <taxon>Eukaryota</taxon>
        <taxon>Metazoa</taxon>
        <taxon>Ecdysozoa</taxon>
        <taxon>Arthropoda</taxon>
        <taxon>Hexapoda</taxon>
        <taxon>Insecta</taxon>
        <taxon>Pterygota</taxon>
        <taxon>Neoptera</taxon>
        <taxon>Endopterygota</taxon>
        <taxon>Coleoptera</taxon>
        <taxon>Polyphaga</taxon>
        <taxon>Cucujiformia</taxon>
        <taxon>Chrysomeloidea</taxon>
        <taxon>Chrysomelidae</taxon>
        <taxon>Bruchinae</taxon>
        <taxon>Bruchini</taxon>
        <taxon>Acanthoscelides</taxon>
    </lineage>
</organism>
<proteinExistence type="predicted"/>
<keyword evidence="1" id="KW-0812">Transmembrane</keyword>
<protein>
    <submittedName>
        <fullName evidence="2">Uncharacterized protein</fullName>
    </submittedName>
</protein>